<dbReference type="GO" id="GO:0009007">
    <property type="term" value="F:site-specific DNA-methyltransferase (adenine-specific) activity"/>
    <property type="evidence" value="ECO:0007669"/>
    <property type="project" value="UniProtKB-EC"/>
</dbReference>
<gene>
    <name evidence="2" type="ordered locus">HP15_3643</name>
</gene>
<dbReference type="KEGG" id="mad:HP15_3643"/>
<evidence type="ECO:0000313" key="3">
    <source>
        <dbReference type="Proteomes" id="UP000007077"/>
    </source>
</evidence>
<dbReference type="InterPro" id="IPR052906">
    <property type="entry name" value="Type_IV_Methyl-Rstrct_Enzyme"/>
</dbReference>
<dbReference type="HOGENOM" id="CLU_1249390_0_0_6"/>
<accession>E4PHA6</accession>
<evidence type="ECO:0000259" key="1">
    <source>
        <dbReference type="Pfam" id="PF04471"/>
    </source>
</evidence>
<dbReference type="STRING" id="225937.HP15_3643"/>
<dbReference type="InterPro" id="IPR011856">
    <property type="entry name" value="tRNA_endonuc-like_dom_sf"/>
</dbReference>
<dbReference type="GO" id="GO:0009307">
    <property type="term" value="P:DNA restriction-modification system"/>
    <property type="evidence" value="ECO:0007669"/>
    <property type="project" value="InterPro"/>
</dbReference>
<reference evidence="3" key="2">
    <citation type="submission" date="2010-02" db="EMBL/GenBank/DDBJ databases">
        <title>Complete genome sequence of Marinobacter adhaerens type strain (HP15).</title>
        <authorList>
            <person name="Gaerdes A.A.M."/>
            <person name="Kaeppel E."/>
            <person name="Shezad A."/>
            <person name="Seebah S."/>
            <person name="Teeling H."/>
            <person name="Yarza P."/>
            <person name="Gloeckner F.O."/>
            <person name="Ullrich M.S."/>
        </authorList>
    </citation>
    <scope>NUCLEOTIDE SEQUENCE [LARGE SCALE GENOMIC DNA]</scope>
    <source>
        <strain evidence="3">DSM 23420 / HP15</strain>
    </source>
</reference>
<dbReference type="PANTHER" id="PTHR30015">
    <property type="entry name" value="MRR RESTRICTION SYSTEM PROTEIN"/>
    <property type="match status" value="1"/>
</dbReference>
<dbReference type="PANTHER" id="PTHR30015:SF7">
    <property type="entry name" value="TYPE IV METHYL-DIRECTED RESTRICTION ENZYME ECOKMRR"/>
    <property type="match status" value="1"/>
</dbReference>
<dbReference type="Pfam" id="PF04471">
    <property type="entry name" value="Mrr_cat"/>
    <property type="match status" value="1"/>
</dbReference>
<dbReference type="Gene3D" id="3.40.1350.10">
    <property type="match status" value="1"/>
</dbReference>
<dbReference type="EC" id="2.1.1.72" evidence="2"/>
<keyword evidence="2" id="KW-0808">Transferase</keyword>
<sequence length="221" mass="24868">MKAHRKLARSAAEKLHTGQELTERELIAVFKTDSLNEDELEAVVDQLAGGDAEKLLEDFRYLEEPKIVTDCLSLWCPDVEAEMLAYFRRHPEQLYSLPPRKFEELVASIFRNNGFSVELTPQSRDGGVDIVAVEESNFVGRSVHLIECKRYAPDRSVGIGVVQRLLGTVTQARANKGVVVTTSFFTKDAQAVADETKHILTLRDYDHLIAWLSTLQLPGNR</sequence>
<evidence type="ECO:0000313" key="2">
    <source>
        <dbReference type="EMBL" id="ADP99407.1"/>
    </source>
</evidence>
<keyword evidence="2" id="KW-0540">Nuclease</keyword>
<keyword evidence="2" id="KW-0489">Methyltransferase</keyword>
<dbReference type="InterPro" id="IPR011335">
    <property type="entry name" value="Restrct_endonuc-II-like"/>
</dbReference>
<dbReference type="GO" id="GO:0015666">
    <property type="term" value="F:restriction endodeoxyribonuclease activity"/>
    <property type="evidence" value="ECO:0007669"/>
    <property type="project" value="TreeGrafter"/>
</dbReference>
<dbReference type="SUPFAM" id="SSF52980">
    <property type="entry name" value="Restriction endonuclease-like"/>
    <property type="match status" value="1"/>
</dbReference>
<keyword evidence="2" id="KW-0255">Endonuclease</keyword>
<feature type="domain" description="Restriction endonuclease type IV Mrr" evidence="1">
    <location>
        <begin position="96"/>
        <end position="212"/>
    </location>
</feature>
<protein>
    <submittedName>
        <fullName evidence="2">Restriction endonuclease</fullName>
        <ecNumber evidence="2">2.1.1.72</ecNumber>
    </submittedName>
</protein>
<dbReference type="AlphaFoldDB" id="E4PHA6"/>
<dbReference type="EMBL" id="CP001978">
    <property type="protein sequence ID" value="ADP99407.1"/>
    <property type="molecule type" value="Genomic_DNA"/>
</dbReference>
<keyword evidence="2" id="KW-0378">Hydrolase</keyword>
<dbReference type="GO" id="GO:0032259">
    <property type="term" value="P:methylation"/>
    <property type="evidence" value="ECO:0007669"/>
    <property type="project" value="UniProtKB-KW"/>
</dbReference>
<dbReference type="GO" id="GO:0003677">
    <property type="term" value="F:DNA binding"/>
    <property type="evidence" value="ECO:0007669"/>
    <property type="project" value="InterPro"/>
</dbReference>
<reference evidence="2 3" key="1">
    <citation type="journal article" date="2010" name="Stand. Genomic Sci.">
        <title>Complete genome sequence of Marinobacter adhaerens type strain (HP15), a diatom-interacting marine microorganism.</title>
        <authorList>
            <person name="Gardes A."/>
            <person name="Kaeppel E."/>
            <person name="Shehzad A."/>
            <person name="Seebah S."/>
            <person name="Teeling H."/>
            <person name="Yarza P."/>
            <person name="Glockner F.O."/>
            <person name="Grossart H.P."/>
            <person name="Ullrich M.S."/>
        </authorList>
    </citation>
    <scope>NUCLEOTIDE SEQUENCE [LARGE SCALE GENOMIC DNA]</scope>
    <source>
        <strain evidence="3">DSM 23420 / HP15</strain>
    </source>
</reference>
<dbReference type="InterPro" id="IPR007560">
    <property type="entry name" value="Restrct_endonuc_IV_Mrr"/>
</dbReference>
<dbReference type="Proteomes" id="UP000007077">
    <property type="component" value="Chromosome"/>
</dbReference>
<dbReference type="eggNOG" id="COG1715">
    <property type="taxonomic scope" value="Bacteria"/>
</dbReference>
<name>E4PHA6_MARAH</name>
<proteinExistence type="predicted"/>
<organism evidence="2 3">
    <name type="scientific">Marinobacter adhaerens (strain DSM 23420 / HP15)</name>
    <dbReference type="NCBI Taxonomy" id="225937"/>
    <lineage>
        <taxon>Bacteria</taxon>
        <taxon>Pseudomonadati</taxon>
        <taxon>Pseudomonadota</taxon>
        <taxon>Gammaproteobacteria</taxon>
        <taxon>Pseudomonadales</taxon>
        <taxon>Marinobacteraceae</taxon>
        <taxon>Marinobacter</taxon>
    </lineage>
</organism>